<reference evidence="8 9" key="1">
    <citation type="submission" date="2023-01" db="EMBL/GenBank/DDBJ databases">
        <title>Analysis of 21 Apiospora genomes using comparative genomics revels a genus with tremendous synthesis potential of carbohydrate active enzymes and secondary metabolites.</title>
        <authorList>
            <person name="Sorensen T."/>
        </authorList>
    </citation>
    <scope>NUCLEOTIDE SEQUENCE [LARGE SCALE GENOMIC DNA]</scope>
    <source>
        <strain evidence="8 9">CBS 33761</strain>
    </source>
</reference>
<evidence type="ECO:0000256" key="5">
    <source>
        <dbReference type="ARBA" id="ARBA00022840"/>
    </source>
</evidence>
<feature type="region of interest" description="Disordered" evidence="6">
    <location>
        <begin position="2315"/>
        <end position="2355"/>
    </location>
</feature>
<dbReference type="Gene3D" id="3.40.50.300">
    <property type="entry name" value="P-loop containing nucleotide triphosphate hydrolases"/>
    <property type="match status" value="1"/>
</dbReference>
<feature type="region of interest" description="Disordered" evidence="6">
    <location>
        <begin position="2234"/>
        <end position="2269"/>
    </location>
</feature>
<dbReference type="Proteomes" id="UP001444661">
    <property type="component" value="Unassembled WGS sequence"/>
</dbReference>
<dbReference type="CDD" id="cd18793">
    <property type="entry name" value="SF2_C_SNF"/>
    <property type="match status" value="1"/>
</dbReference>
<feature type="compositionally biased region" description="Low complexity" evidence="6">
    <location>
        <begin position="19"/>
        <end position="31"/>
    </location>
</feature>
<dbReference type="InterPro" id="IPR001525">
    <property type="entry name" value="C5_MeTfrase"/>
</dbReference>
<keyword evidence="5" id="KW-0067">ATP-binding</keyword>
<protein>
    <recommendedName>
        <fullName evidence="7">SNF2 N-terminal domain-containing protein</fullName>
    </recommendedName>
</protein>
<evidence type="ECO:0000259" key="7">
    <source>
        <dbReference type="Pfam" id="PF00176"/>
    </source>
</evidence>
<feature type="compositionally biased region" description="Basic and acidic residues" evidence="6">
    <location>
        <begin position="2177"/>
        <end position="2195"/>
    </location>
</feature>
<dbReference type="InterPro" id="IPR029063">
    <property type="entry name" value="SAM-dependent_MTases_sf"/>
</dbReference>
<keyword evidence="1" id="KW-0489">Methyltransferase</keyword>
<dbReference type="Pfam" id="PF00176">
    <property type="entry name" value="SNF2-rel_dom"/>
    <property type="match status" value="1"/>
</dbReference>
<keyword evidence="9" id="KW-1185">Reference proteome</keyword>
<keyword evidence="2" id="KW-0808">Transferase</keyword>
<evidence type="ECO:0000313" key="9">
    <source>
        <dbReference type="Proteomes" id="UP001444661"/>
    </source>
</evidence>
<feature type="compositionally biased region" description="Polar residues" evidence="6">
    <location>
        <begin position="64"/>
        <end position="73"/>
    </location>
</feature>
<organism evidence="8 9">
    <name type="scientific">Apiospora rasikravindrae</name>
    <dbReference type="NCBI Taxonomy" id="990691"/>
    <lineage>
        <taxon>Eukaryota</taxon>
        <taxon>Fungi</taxon>
        <taxon>Dikarya</taxon>
        <taxon>Ascomycota</taxon>
        <taxon>Pezizomycotina</taxon>
        <taxon>Sordariomycetes</taxon>
        <taxon>Xylariomycetidae</taxon>
        <taxon>Amphisphaeriales</taxon>
        <taxon>Apiosporaceae</taxon>
        <taxon>Apiospora</taxon>
    </lineage>
</organism>
<dbReference type="PANTHER" id="PTHR45626:SF26">
    <property type="entry name" value="FAMILY HELICASE, PUTATIVE (AFU_ORTHOLOGUE AFUA_2G09120)-RELATED"/>
    <property type="match status" value="1"/>
</dbReference>
<dbReference type="InterPro" id="IPR038718">
    <property type="entry name" value="SNF2-like_sf"/>
</dbReference>
<feature type="compositionally biased region" description="Polar residues" evidence="6">
    <location>
        <begin position="95"/>
        <end position="108"/>
    </location>
</feature>
<sequence length="2368" mass="265783">MAVTRSSSRKLEDSAVADTSSSTTSGKRTSTNAGHSTTSQAKRARKGNYSASRPSTSDKGKQPRNGNSPASSPDSHDGPTASNEDGGDHNKDGNDQPSSGDSSHQGRPVSNTLRAFIEMEAFFSHFGQELFRFEQLFGAECVPFKQAFASRNSGCVMFRDVCELTMDNDTATTAKGEVMTIPRDPTILIAGTSCVDFSSLSSKKQNGFSDKITNLFDAKNPNRKTPTFDEVSELLGEITKDIHSLGESEQTFFSMLSYVAGHKPWIVILENVMSAPFEEARDYWFNALGYTAWAGSLDTKDFYIPQTRKRKYLVAFRDDKFPHAINACDILGKAIDHLKQPALPNIEDFLLGANNPLTQIARLELEEKAQKPKTRKEVSWEYSQIRHETVRDKEGLGDSRPLTQWKENGRPKFHDGLDKFAWSALPNRVYDVLDINWLRGVLGTEPFDLLFKVKVLDLSQNVDRHLLQSSFGISGCLTPSGGPYITNQCRFVLGYECLNLQGLPLWKIDFSRETQDQLKDLAGNAMSTPVVGAVILASLMASLDDKDMKSSPWKTELGDTSDYPSLFTSSSPPLNPGEEEMGIVKEYNIAGFVEFSVETIKAEVRNYRRYCHCNGTTRYSARELMKCNICGIIRCINCAGNPVHDYRPTAPSPEPKPFRAVEHAFLRYFPTVITGLLNPSWKKNLRHLSHLSTILMNGSYKTSADSKTTTIFEALAKAKFLYQRFHITEVATLVYTSDDGFELKVVCTELGVDWFVTLDTYSSSVNTFLQSNEELLKFCKRSQPFMKGTVLQKADSPLQVKWFMWDFAPSKVEAIISCTEETGGKFIDVELANILEIDGELFSKVNEEVSGRYEAAPKCEAAEYSLSVRQVPGESGQSVKLFKDPTLLGPPSQDPFVIAYEHRKLTSNEHREFLLKFSPEAKLHKLDGGYKGTFEAETASRPILSDEYLPSDPLLLLQRLGWICNYEPWAVVPTKEERALFETLGYATAKSIECIKERMQIVELGAARCEDCAPQLPVVSWNGTTPFSNHEDIESYERARKRQPPTFQIQVSKEASTEDEMKGFKVRFVFNPVRLAHKAFAQLPVEKTALLVAQAPIITTARVKPQYVDILALQLKPFAHSLVPLSETWELEADDEDPFPATKMKLLFRQKMTVAWMLRRERAPKPFIEREMEEDYVDGIHTRVVGYASRMVIRRGGIVADDIGYGKTVMVLAILNLQREFDRHHYQLRLKHSTNGIEALDCNLIICPKHIVSQWGDEIGKFLSYRKGHEFALINTWNDLKETDLKLHNVLVLSDGLFGDPQYSKALETFADTKNPSHQLTPKALREWEAGRGYREWYEAAVKIIESKKAKKRSLLEQYSFNRVVWDEVSYSNPTVSSFVANCRAISKWLLSGTPPTQSLSDVCSMARTIGLHIARPIDLCPGLPSIAKGPSQLPRTGFEEMNSWAPLKTTANIAERHSQGENFFNAFSVCNKIDLDSREFQVMEWALVVPSTLTEMSIYLPLQDDMRKADMEAESLSGDGSKILERILENAGESLDGENVCATTLSHVATAPSLATDLSSLRGSPHSVTSHHQRALKKREDMMKEARVYVAYSFERLIWLATRLYRTLHRPGQPDAKTAAKMTAAEKKAAKKKAEDDADEYLVITRGLSAFLDDLNNGTLKKFNGRHNYAELAKAILRADPHQIDAKISRKEALLGLDKIQNYSGRLMGPFTTHDDNINLMYRFFNSKWAKFYLLDVADVRNTGKIPREDVINLLLPYDERTIEELEAETEQTLRSKLEAVVQGLLQERVSELAENQQEYERTHADESGDLLAILRREGVKVGSAKSKPQLIQAYDDHKKKALGMGCYNTPREAACHAATTMPFIEEKVKARGSDKWQTKYEYYSAWNAFLKACRYLYEHSAQLRRARLFHRLDAGETMTCDEKDCETPTDSLALISECGHVLCQYHRENKLYCGDGTNGCTANLDAGVIQLSRFAHAQDRQIKATHLPSPVGDRTSAYWKLDSKLKYVIDLIQTTAVDDKVVLFAQHQLILEKALEALDQCGITNTTTNTAVAKKRDNDEKDPLGDFKLGKYKVLVMKVNSPEAAGGNLTIANHVIFLSPVIANSQPLYDSHMNQAAGRCIRHGQKKDVHVYHCVTEGTIEVDILELRKHKEVRVRPGFALGGLVPRKFEGRFGDKDTTNDVTDGDKKPHWMGDWEGEPEAVRSLMSSHEVWKGLAETDLALIMDIEDPRADSTGAYMHKNPKAPKDPETTNNTETTEIPSDSTSRGMDSVAAIHALDQFAGLSVSDRAVIENQYNDICAMYEWAKVSCQDNNEESFGDDGSNSPSENDDNDEKAEAMDVDNEADDTIISNGARRSGRNRLLYKKD</sequence>
<dbReference type="EMBL" id="JAQQWK010000011">
    <property type="protein sequence ID" value="KAK8024231.1"/>
    <property type="molecule type" value="Genomic_DNA"/>
</dbReference>
<dbReference type="SUPFAM" id="SSF53335">
    <property type="entry name" value="S-adenosyl-L-methionine-dependent methyltransferases"/>
    <property type="match status" value="1"/>
</dbReference>
<dbReference type="InterPro" id="IPR027417">
    <property type="entry name" value="P-loop_NTPase"/>
</dbReference>
<dbReference type="InterPro" id="IPR049730">
    <property type="entry name" value="SNF2/RAD54-like_C"/>
</dbReference>
<dbReference type="PANTHER" id="PTHR45626">
    <property type="entry name" value="TRANSCRIPTION TERMINATION FACTOR 2-RELATED"/>
    <property type="match status" value="1"/>
</dbReference>
<comment type="caution">
    <text evidence="8">The sequence shown here is derived from an EMBL/GenBank/DDBJ whole genome shotgun (WGS) entry which is preliminary data.</text>
</comment>
<dbReference type="Gene3D" id="3.40.50.10810">
    <property type="entry name" value="Tandem AAA-ATPase domain"/>
    <property type="match status" value="1"/>
</dbReference>
<proteinExistence type="predicted"/>
<feature type="domain" description="SNF2 N-terminal" evidence="7">
    <location>
        <begin position="1150"/>
        <end position="1413"/>
    </location>
</feature>
<dbReference type="Pfam" id="PF00145">
    <property type="entry name" value="DNA_methylase"/>
    <property type="match status" value="1"/>
</dbReference>
<feature type="region of interest" description="Disordered" evidence="6">
    <location>
        <begin position="2177"/>
        <end position="2196"/>
    </location>
</feature>
<dbReference type="InterPro" id="IPR000330">
    <property type="entry name" value="SNF2_N"/>
</dbReference>
<dbReference type="Gene3D" id="3.40.50.150">
    <property type="entry name" value="Vaccinia Virus protein VP39"/>
    <property type="match status" value="1"/>
</dbReference>
<feature type="compositionally biased region" description="Polar residues" evidence="6">
    <location>
        <begin position="32"/>
        <end position="41"/>
    </location>
</feature>
<evidence type="ECO:0000256" key="2">
    <source>
        <dbReference type="ARBA" id="ARBA00022679"/>
    </source>
</evidence>
<dbReference type="SUPFAM" id="SSF52540">
    <property type="entry name" value="P-loop containing nucleoside triphosphate hydrolases"/>
    <property type="match status" value="2"/>
</dbReference>
<evidence type="ECO:0000313" key="8">
    <source>
        <dbReference type="EMBL" id="KAK8024231.1"/>
    </source>
</evidence>
<evidence type="ECO:0000256" key="4">
    <source>
        <dbReference type="ARBA" id="ARBA00022801"/>
    </source>
</evidence>
<gene>
    <name evidence="8" type="ORF">PG993_012297</name>
</gene>
<keyword evidence="3" id="KW-0547">Nucleotide-binding</keyword>
<dbReference type="InterPro" id="IPR050628">
    <property type="entry name" value="SNF2_RAD54_helicase_TF"/>
</dbReference>
<evidence type="ECO:0000256" key="3">
    <source>
        <dbReference type="ARBA" id="ARBA00022741"/>
    </source>
</evidence>
<name>A0ABR1S3T9_9PEZI</name>
<evidence type="ECO:0000256" key="1">
    <source>
        <dbReference type="ARBA" id="ARBA00022603"/>
    </source>
</evidence>
<feature type="compositionally biased region" description="Acidic residues" evidence="6">
    <location>
        <begin position="2329"/>
        <end position="2348"/>
    </location>
</feature>
<accession>A0ABR1S3T9</accession>
<keyword evidence="4" id="KW-0378">Hydrolase</keyword>
<evidence type="ECO:0000256" key="6">
    <source>
        <dbReference type="SAM" id="MobiDB-lite"/>
    </source>
</evidence>
<feature type="region of interest" description="Disordered" evidence="6">
    <location>
        <begin position="1"/>
        <end position="108"/>
    </location>
</feature>